<dbReference type="Pfam" id="PF00528">
    <property type="entry name" value="BPD_transp_1"/>
    <property type="match status" value="1"/>
</dbReference>
<protein>
    <submittedName>
        <fullName evidence="8">ABC transporter permease subunit</fullName>
    </submittedName>
</protein>
<evidence type="ECO:0000256" key="5">
    <source>
        <dbReference type="ARBA" id="ARBA00023136"/>
    </source>
</evidence>
<evidence type="ECO:0000313" key="8">
    <source>
        <dbReference type="EMBL" id="MBS4222821.1"/>
    </source>
</evidence>
<keyword evidence="2 6" id="KW-0813">Transport</keyword>
<dbReference type="InterPro" id="IPR035906">
    <property type="entry name" value="MetI-like_sf"/>
</dbReference>
<feature type="transmembrane region" description="Helical" evidence="6">
    <location>
        <begin position="145"/>
        <end position="163"/>
    </location>
</feature>
<dbReference type="SUPFAM" id="SSF161098">
    <property type="entry name" value="MetI-like"/>
    <property type="match status" value="1"/>
</dbReference>
<feature type="transmembrane region" description="Helical" evidence="6">
    <location>
        <begin position="122"/>
        <end position="139"/>
    </location>
</feature>
<feature type="transmembrane region" description="Helical" evidence="6">
    <location>
        <begin position="80"/>
        <end position="102"/>
    </location>
</feature>
<name>A0A942UPT1_9BACI</name>
<sequence>MNNKPLIAGLILSAVLFFIMFAGPYLPFVDTELEAKRLYYPEKGKIETAPFSPSERYILGSDRDGRDLFSMLILGAKNTIVFIIGIALLRYAIAVPLGMLGYKKKGIVSWIIQGWDKVFSSLPSNLLIIIILNLPFLLYSKDRLIWAFLIIALFDVGRVSQIVQQQSNQLSKKAFIETAKTIGVKPFSMLKNHYLPNLAPEIITNFCIDVGRVTLLIGQLAILNIFLKQELIQVNYGYSEIVNSSLDWPSIMTDTRKDIRSAFWIPFFPALALTYMILTFNMLGEGLRKYFNRHLT</sequence>
<evidence type="ECO:0000313" key="9">
    <source>
        <dbReference type="Proteomes" id="UP000676456"/>
    </source>
</evidence>
<dbReference type="PROSITE" id="PS50928">
    <property type="entry name" value="ABC_TM1"/>
    <property type="match status" value="1"/>
</dbReference>
<keyword evidence="5 6" id="KW-0472">Membrane</keyword>
<dbReference type="GO" id="GO:0055085">
    <property type="term" value="P:transmembrane transport"/>
    <property type="evidence" value="ECO:0007669"/>
    <property type="project" value="InterPro"/>
</dbReference>
<evidence type="ECO:0000256" key="1">
    <source>
        <dbReference type="ARBA" id="ARBA00004141"/>
    </source>
</evidence>
<evidence type="ECO:0000256" key="6">
    <source>
        <dbReference type="RuleBase" id="RU363032"/>
    </source>
</evidence>
<dbReference type="Gene3D" id="1.10.3720.10">
    <property type="entry name" value="MetI-like"/>
    <property type="match status" value="1"/>
</dbReference>
<comment type="subcellular location">
    <subcellularLocation>
        <location evidence="6">Cell membrane</location>
        <topology evidence="6">Multi-pass membrane protein</topology>
    </subcellularLocation>
    <subcellularLocation>
        <location evidence="1">Membrane</location>
        <topology evidence="1">Multi-pass membrane protein</topology>
    </subcellularLocation>
</comment>
<dbReference type="EMBL" id="JAGYPN010000001">
    <property type="protein sequence ID" value="MBS4222821.1"/>
    <property type="molecule type" value="Genomic_DNA"/>
</dbReference>
<feature type="transmembrane region" description="Helical" evidence="6">
    <location>
        <begin position="7"/>
        <end position="26"/>
    </location>
</feature>
<evidence type="ECO:0000259" key="7">
    <source>
        <dbReference type="PROSITE" id="PS50928"/>
    </source>
</evidence>
<evidence type="ECO:0000256" key="2">
    <source>
        <dbReference type="ARBA" id="ARBA00022448"/>
    </source>
</evidence>
<keyword evidence="9" id="KW-1185">Reference proteome</keyword>
<comment type="similarity">
    <text evidence="6">Belongs to the binding-protein-dependent transport system permease family.</text>
</comment>
<gene>
    <name evidence="8" type="ORF">KHA91_08605</name>
</gene>
<dbReference type="PANTHER" id="PTHR43839:SF3">
    <property type="entry name" value="OLIGOPEPTIDE ABC TRANSPORTER, PERMEASE PROTEIN"/>
    <property type="match status" value="1"/>
</dbReference>
<dbReference type="Proteomes" id="UP000676456">
    <property type="component" value="Unassembled WGS sequence"/>
</dbReference>
<comment type="caution">
    <text evidence="8">The sequence shown here is derived from an EMBL/GenBank/DDBJ whole genome shotgun (WGS) entry which is preliminary data.</text>
</comment>
<dbReference type="PANTHER" id="PTHR43839">
    <property type="entry name" value="OPPC IN A BINDING PROTEIN-DEPENDENT TRANSPORT SYSTEM"/>
    <property type="match status" value="1"/>
</dbReference>
<dbReference type="GO" id="GO:0005886">
    <property type="term" value="C:plasma membrane"/>
    <property type="evidence" value="ECO:0007669"/>
    <property type="project" value="UniProtKB-SubCell"/>
</dbReference>
<keyword evidence="4 6" id="KW-1133">Transmembrane helix</keyword>
<evidence type="ECO:0000256" key="3">
    <source>
        <dbReference type="ARBA" id="ARBA00022692"/>
    </source>
</evidence>
<dbReference type="AlphaFoldDB" id="A0A942UPT1"/>
<dbReference type="InterPro" id="IPR000515">
    <property type="entry name" value="MetI-like"/>
</dbReference>
<proteinExistence type="inferred from homology"/>
<feature type="transmembrane region" description="Helical" evidence="6">
    <location>
        <begin position="262"/>
        <end position="283"/>
    </location>
</feature>
<accession>A0A942UPT1</accession>
<organism evidence="8 9">
    <name type="scientific">Lederbergia citrea</name>
    <dbReference type="NCBI Taxonomy" id="2833581"/>
    <lineage>
        <taxon>Bacteria</taxon>
        <taxon>Bacillati</taxon>
        <taxon>Bacillota</taxon>
        <taxon>Bacilli</taxon>
        <taxon>Bacillales</taxon>
        <taxon>Bacillaceae</taxon>
        <taxon>Lederbergia</taxon>
    </lineage>
</organism>
<keyword evidence="3 6" id="KW-0812">Transmembrane</keyword>
<evidence type="ECO:0000256" key="4">
    <source>
        <dbReference type="ARBA" id="ARBA00022989"/>
    </source>
</evidence>
<reference evidence="8 9" key="1">
    <citation type="submission" date="2021-05" db="EMBL/GenBank/DDBJ databases">
        <title>Novel Bacillus species.</title>
        <authorList>
            <person name="Liu G."/>
        </authorList>
    </citation>
    <scope>NUCLEOTIDE SEQUENCE [LARGE SCALE GENOMIC DNA]</scope>
    <source>
        <strain evidence="8 9">FJAT-49682</strain>
    </source>
</reference>
<dbReference type="RefSeq" id="WP_213097738.1">
    <property type="nucleotide sequence ID" value="NZ_JAGYPK010000001.1"/>
</dbReference>
<feature type="domain" description="ABC transmembrane type-1" evidence="7">
    <location>
        <begin position="76"/>
        <end position="284"/>
    </location>
</feature>